<evidence type="ECO:0000259" key="2">
    <source>
        <dbReference type="Pfam" id="PF07859"/>
    </source>
</evidence>
<evidence type="ECO:0000313" key="3">
    <source>
        <dbReference type="EMBL" id="OJT03163.1"/>
    </source>
</evidence>
<dbReference type="InterPro" id="IPR050300">
    <property type="entry name" value="GDXG_lipolytic_enzyme"/>
</dbReference>
<dbReference type="InterPro" id="IPR029058">
    <property type="entry name" value="AB_hydrolase_fold"/>
</dbReference>
<dbReference type="Proteomes" id="UP000184267">
    <property type="component" value="Unassembled WGS sequence"/>
</dbReference>
<dbReference type="ESTHER" id="trapu-a0a1m2v6f8">
    <property type="family name" value="Hormone-sensitive_lipase_like"/>
</dbReference>
<protein>
    <submittedName>
        <fullName evidence="3">AB hydrolase superfamily protein B1A11.02</fullName>
    </submittedName>
</protein>
<gene>
    <name evidence="3" type="ORF">TRAPUB_6270</name>
</gene>
<dbReference type="PANTHER" id="PTHR48081:SF8">
    <property type="entry name" value="ALPHA_BETA HYDROLASE FOLD-3 DOMAIN-CONTAINING PROTEIN-RELATED"/>
    <property type="match status" value="1"/>
</dbReference>
<keyword evidence="4" id="KW-1185">Reference proteome</keyword>
<organism evidence="3 4">
    <name type="scientific">Trametes pubescens</name>
    <name type="common">White-rot fungus</name>
    <dbReference type="NCBI Taxonomy" id="154538"/>
    <lineage>
        <taxon>Eukaryota</taxon>
        <taxon>Fungi</taxon>
        <taxon>Dikarya</taxon>
        <taxon>Basidiomycota</taxon>
        <taxon>Agaricomycotina</taxon>
        <taxon>Agaricomycetes</taxon>
        <taxon>Polyporales</taxon>
        <taxon>Polyporaceae</taxon>
        <taxon>Trametes</taxon>
    </lineage>
</organism>
<dbReference type="GO" id="GO:0016787">
    <property type="term" value="F:hydrolase activity"/>
    <property type="evidence" value="ECO:0007669"/>
    <property type="project" value="UniProtKB-KW"/>
</dbReference>
<dbReference type="STRING" id="154538.A0A1M2V6F8"/>
<dbReference type="AlphaFoldDB" id="A0A1M2V6F8"/>
<reference evidence="3 4" key="1">
    <citation type="submission" date="2016-10" db="EMBL/GenBank/DDBJ databases">
        <title>Genome sequence of the basidiomycete white-rot fungus Trametes pubescens.</title>
        <authorList>
            <person name="Makela M.R."/>
            <person name="Granchi Z."/>
            <person name="Peng M."/>
            <person name="De Vries R.P."/>
            <person name="Grigoriev I."/>
            <person name="Riley R."/>
            <person name="Hilden K."/>
        </authorList>
    </citation>
    <scope>NUCLEOTIDE SEQUENCE [LARGE SCALE GENOMIC DNA]</scope>
    <source>
        <strain evidence="3 4">FBCC735</strain>
    </source>
</reference>
<dbReference type="Pfam" id="PF07859">
    <property type="entry name" value="Abhydrolase_3"/>
    <property type="match status" value="1"/>
</dbReference>
<dbReference type="OrthoDB" id="408631at2759"/>
<dbReference type="EMBL" id="MNAD01001628">
    <property type="protein sequence ID" value="OJT03163.1"/>
    <property type="molecule type" value="Genomic_DNA"/>
</dbReference>
<keyword evidence="1 3" id="KW-0378">Hydrolase</keyword>
<accession>A0A1M2V6F8</accession>
<feature type="domain" description="Alpha/beta hydrolase fold-3" evidence="2">
    <location>
        <begin position="95"/>
        <end position="312"/>
    </location>
</feature>
<dbReference type="SUPFAM" id="SSF53474">
    <property type="entry name" value="alpha/beta-Hydrolases"/>
    <property type="match status" value="1"/>
</dbReference>
<dbReference type="Gene3D" id="3.40.50.1820">
    <property type="entry name" value="alpha/beta hydrolase"/>
    <property type="match status" value="1"/>
</dbReference>
<comment type="caution">
    <text evidence="3">The sequence shown here is derived from an EMBL/GenBank/DDBJ whole genome shotgun (WGS) entry which is preliminary data.</text>
</comment>
<proteinExistence type="predicted"/>
<dbReference type="InterPro" id="IPR013094">
    <property type="entry name" value="AB_hydrolase_3"/>
</dbReference>
<evidence type="ECO:0000256" key="1">
    <source>
        <dbReference type="ARBA" id="ARBA00022801"/>
    </source>
</evidence>
<dbReference type="OMA" id="LCVEDRQ"/>
<dbReference type="PANTHER" id="PTHR48081">
    <property type="entry name" value="AB HYDROLASE SUPERFAMILY PROTEIN C4A8.06C"/>
    <property type="match status" value="1"/>
</dbReference>
<evidence type="ECO:0000313" key="4">
    <source>
        <dbReference type="Proteomes" id="UP000184267"/>
    </source>
</evidence>
<name>A0A1M2V6F8_TRAPU</name>
<sequence>MAYNHLADPDPELAPLLAAWPPAPDAFLADIPKARQYFNTGYLAHTRRSLKKSLPPDGALCVEDRQIEVDGGKIPIRCYRPVADGDSDKTFPLFIWLHGGGYTFHSIKTDDYALRILCASLQLAIVNVGYRLAPEHPWPVPLDDCYAAVKWASSNSIAVHGDVGKGFIVGGSSAGAHMAGAIAHRVRADPFFVNQSKPTGQFLQIPPIVHGDAVPEGYKANFTSLVHNREAPMLTTKQLYEFYRLVQAPPFDPEFSPLLQPFESFKGLPPAYMQVCGLDPARDMGMLYAEKLKAAGVPTRLDTYTGAPHNFHSVFPETRLAKKFSSDVGKGMKWLLSQPRRPA</sequence>